<sequence>MVISFFTDGIKFVSLRITICKPKNMLYHNFLISIRNFFKNKLSFFINVFGLAIGLASVILIYMWISSELGVDKFHENDDRLFQVMENQVLGGEIVTQGATPDLLAETLKNEVSGIEYAAAVAPSSWFGDFTLRVGLDVIKQKGQFVGKDYFSIFSFTMLKGDAKTVLHDRNNIVISKDLATKLFGSPEQAIGQSIEWNLIGKQKESRVAGVFETLSANSTEEFDFVIPYQKFVDLSNEIGRPMTWGNHGPHTYIVLEKNVTSERIDKLIKDFITKKDKNQDNVILFLKEYSSNYLYGEFENGTVSGGRISNVRLFALIAIFILTMACINFMNLSTAKATRRLKEIGVKKAIGASRLDLIIQYLGESVILSFIAMFFAIIIVLLVLPQFNEIIGKTLEFNFTLEMILALAFICIVTGLIAGSYPAIYLSGFEPAKVLKGKLSNSFLEIWTRKGLVIFQFILSVILIVSVMVVYQQIQFIQNKNLGFDKANIVYFTLEGRAKSNLDPFLKELKAIPGVENATSIENSLVGNEGYTVDVNWQGKDLDQLVNFTSFQINHDFIETLGIELSEGRSFSENYVADNTKIILNKAAIEVMGLKSPIGTTIQLWGENKEIIGVVENFYFESFRNNVKPAFMILSPNKTLISVVRIKNGAMKNTLSRIGSFYKNYTNFSFDYKFLDDDFEKLYETENRIAELSKYFALLAIFISCLGLFGLSAFTLERRKKEIGIRKSLGSTNMGIVYVLSKEFVVLVLFSLFISLPLSFYITKSWLMGFSYRIELQVWYFLLAGLFAIIIASLSIILQTIKSINVDPVEYLREND</sequence>
<keyword evidence="3 7" id="KW-0812">Transmembrane</keyword>
<evidence type="ECO:0000259" key="8">
    <source>
        <dbReference type="Pfam" id="PF02687"/>
    </source>
</evidence>
<dbReference type="GO" id="GO:0005886">
    <property type="term" value="C:plasma membrane"/>
    <property type="evidence" value="ECO:0007669"/>
    <property type="project" value="UniProtKB-SubCell"/>
</dbReference>
<organism evidence="10 11">
    <name type="scientific">Aquimarina intermedia</name>
    <dbReference type="NCBI Taxonomy" id="350814"/>
    <lineage>
        <taxon>Bacteria</taxon>
        <taxon>Pseudomonadati</taxon>
        <taxon>Bacteroidota</taxon>
        <taxon>Flavobacteriia</taxon>
        <taxon>Flavobacteriales</taxon>
        <taxon>Flavobacteriaceae</taxon>
        <taxon>Aquimarina</taxon>
    </lineage>
</organism>
<feature type="domain" description="MacB-like periplasmic core" evidence="9">
    <location>
        <begin position="460"/>
        <end position="637"/>
    </location>
</feature>
<comment type="similarity">
    <text evidence="6">Belongs to the ABC-4 integral membrane protein family.</text>
</comment>
<evidence type="ECO:0000256" key="5">
    <source>
        <dbReference type="ARBA" id="ARBA00023136"/>
    </source>
</evidence>
<feature type="transmembrane region" description="Helical" evidence="7">
    <location>
        <begin position="737"/>
        <end position="759"/>
    </location>
</feature>
<dbReference type="InterPro" id="IPR050250">
    <property type="entry name" value="Macrolide_Exporter_MacB"/>
</dbReference>
<feature type="domain" description="ABC3 transporter permease C-terminal" evidence="8">
    <location>
        <begin position="317"/>
        <end position="432"/>
    </location>
</feature>
<keyword evidence="4 7" id="KW-1133">Transmembrane helix</keyword>
<feature type="transmembrane region" description="Helical" evidence="7">
    <location>
        <begin position="314"/>
        <end position="333"/>
    </location>
</feature>
<feature type="transmembrane region" description="Helical" evidence="7">
    <location>
        <begin position="779"/>
        <end position="799"/>
    </location>
</feature>
<dbReference type="AlphaFoldDB" id="A0A5S5C4L1"/>
<evidence type="ECO:0000256" key="6">
    <source>
        <dbReference type="ARBA" id="ARBA00038076"/>
    </source>
</evidence>
<evidence type="ECO:0000259" key="9">
    <source>
        <dbReference type="Pfam" id="PF12704"/>
    </source>
</evidence>
<feature type="transmembrane region" description="Helical" evidence="7">
    <location>
        <begin position="362"/>
        <end position="385"/>
    </location>
</feature>
<proteinExistence type="inferred from homology"/>
<dbReference type="InterPro" id="IPR003838">
    <property type="entry name" value="ABC3_permease_C"/>
</dbReference>
<dbReference type="Proteomes" id="UP000324376">
    <property type="component" value="Unassembled WGS sequence"/>
</dbReference>
<dbReference type="GO" id="GO:0022857">
    <property type="term" value="F:transmembrane transporter activity"/>
    <property type="evidence" value="ECO:0007669"/>
    <property type="project" value="TreeGrafter"/>
</dbReference>
<dbReference type="PANTHER" id="PTHR30572">
    <property type="entry name" value="MEMBRANE COMPONENT OF TRANSPORTER-RELATED"/>
    <property type="match status" value="1"/>
</dbReference>
<comment type="caution">
    <text evidence="10">The sequence shown here is derived from an EMBL/GenBank/DDBJ whole genome shotgun (WGS) entry which is preliminary data.</text>
</comment>
<feature type="transmembrane region" description="Helical" evidence="7">
    <location>
        <begin position="448"/>
        <end position="472"/>
    </location>
</feature>
<feature type="domain" description="MacB-like periplasmic core" evidence="9">
    <location>
        <begin position="45"/>
        <end position="270"/>
    </location>
</feature>
<feature type="transmembrane region" description="Helical" evidence="7">
    <location>
        <begin position="405"/>
        <end position="427"/>
    </location>
</feature>
<accession>A0A5S5C4L1</accession>
<feature type="transmembrane region" description="Helical" evidence="7">
    <location>
        <begin position="696"/>
        <end position="717"/>
    </location>
</feature>
<keyword evidence="5 7" id="KW-0472">Membrane</keyword>
<keyword evidence="2" id="KW-1003">Cell membrane</keyword>
<dbReference type="Pfam" id="PF12704">
    <property type="entry name" value="MacB_PCD"/>
    <property type="match status" value="2"/>
</dbReference>
<dbReference type="EMBL" id="VNHU01000004">
    <property type="protein sequence ID" value="TYP74361.1"/>
    <property type="molecule type" value="Genomic_DNA"/>
</dbReference>
<evidence type="ECO:0000256" key="4">
    <source>
        <dbReference type="ARBA" id="ARBA00022989"/>
    </source>
</evidence>
<evidence type="ECO:0000313" key="10">
    <source>
        <dbReference type="EMBL" id="TYP74361.1"/>
    </source>
</evidence>
<evidence type="ECO:0000256" key="7">
    <source>
        <dbReference type="SAM" id="Phobius"/>
    </source>
</evidence>
<dbReference type="PANTHER" id="PTHR30572:SF4">
    <property type="entry name" value="ABC TRANSPORTER PERMEASE YTRF"/>
    <property type="match status" value="1"/>
</dbReference>
<reference evidence="10 11" key="1">
    <citation type="submission" date="2019-07" db="EMBL/GenBank/DDBJ databases">
        <title>Genomic Encyclopedia of Archaeal and Bacterial Type Strains, Phase II (KMG-II): from individual species to whole genera.</title>
        <authorList>
            <person name="Goeker M."/>
        </authorList>
    </citation>
    <scope>NUCLEOTIDE SEQUENCE [LARGE SCALE GENOMIC DNA]</scope>
    <source>
        <strain evidence="10 11">DSM 17527</strain>
    </source>
</reference>
<evidence type="ECO:0000313" key="11">
    <source>
        <dbReference type="Proteomes" id="UP000324376"/>
    </source>
</evidence>
<comment type="subcellular location">
    <subcellularLocation>
        <location evidence="1">Cell membrane</location>
        <topology evidence="1">Multi-pass membrane protein</topology>
    </subcellularLocation>
</comment>
<dbReference type="InterPro" id="IPR025857">
    <property type="entry name" value="MacB_PCD"/>
</dbReference>
<evidence type="ECO:0000256" key="3">
    <source>
        <dbReference type="ARBA" id="ARBA00022692"/>
    </source>
</evidence>
<feature type="domain" description="ABC3 transporter permease C-terminal" evidence="8">
    <location>
        <begin position="697"/>
        <end position="809"/>
    </location>
</feature>
<feature type="transmembrane region" description="Helical" evidence="7">
    <location>
        <begin position="44"/>
        <end position="65"/>
    </location>
</feature>
<dbReference type="Pfam" id="PF02687">
    <property type="entry name" value="FtsX"/>
    <property type="match status" value="2"/>
</dbReference>
<keyword evidence="11" id="KW-1185">Reference proteome</keyword>
<gene>
    <name evidence="10" type="ORF">BD809_104181</name>
</gene>
<evidence type="ECO:0000256" key="2">
    <source>
        <dbReference type="ARBA" id="ARBA00022475"/>
    </source>
</evidence>
<evidence type="ECO:0000256" key="1">
    <source>
        <dbReference type="ARBA" id="ARBA00004651"/>
    </source>
</evidence>
<name>A0A5S5C4L1_9FLAO</name>
<protein>
    <submittedName>
        <fullName evidence="10">ABC-type antimicrobial peptide transport system permease subunit</fullName>
    </submittedName>
</protein>